<evidence type="ECO:0000313" key="2">
    <source>
        <dbReference type="EMBL" id="KAB8437429.1"/>
    </source>
</evidence>
<sequence>MILHRDWSRDPWYRFKSLCYLKFCASQVKNLSASKKGGGQAEARALPYAKAAKTCGFRIFMTLSSGCPKTTCFDQSTTHPTYSSTCMSIHTSSRRVAGDTGVSWSALRLGWHRHDTLYETAYHSTRGLMHGSHSTFAMRYWQNLTLKIRLRRHDTRHSRSSTSILTCTNSQGQGAARRRSRQDSIRASPQGCPVIPPDHHRHPRRPHEDQRLRRTPRTPRPRGAGPDQEGCQPLQVHSLQ</sequence>
<feature type="region of interest" description="Disordered" evidence="1">
    <location>
        <begin position="153"/>
        <end position="240"/>
    </location>
</feature>
<evidence type="ECO:0000313" key="3">
    <source>
        <dbReference type="Proteomes" id="UP000327013"/>
    </source>
</evidence>
<evidence type="ECO:0000256" key="1">
    <source>
        <dbReference type="SAM" id="MobiDB-lite"/>
    </source>
</evidence>
<accession>A0A5N6L021</accession>
<keyword evidence="3" id="KW-1185">Reference proteome</keyword>
<comment type="caution">
    <text evidence="2">The sequence shown here is derived from an EMBL/GenBank/DDBJ whole genome shotgun (WGS) entry which is preliminary data.</text>
</comment>
<dbReference type="Proteomes" id="UP000327013">
    <property type="component" value="Unassembled WGS sequence"/>
</dbReference>
<organism evidence="2 3">
    <name type="scientific">Carpinus fangiana</name>
    <dbReference type="NCBI Taxonomy" id="176857"/>
    <lineage>
        <taxon>Eukaryota</taxon>
        <taxon>Viridiplantae</taxon>
        <taxon>Streptophyta</taxon>
        <taxon>Embryophyta</taxon>
        <taxon>Tracheophyta</taxon>
        <taxon>Spermatophyta</taxon>
        <taxon>Magnoliopsida</taxon>
        <taxon>eudicotyledons</taxon>
        <taxon>Gunneridae</taxon>
        <taxon>Pentapetalae</taxon>
        <taxon>rosids</taxon>
        <taxon>fabids</taxon>
        <taxon>Fagales</taxon>
        <taxon>Betulaceae</taxon>
        <taxon>Carpinus</taxon>
    </lineage>
</organism>
<name>A0A5N6L021_9ROSI</name>
<reference evidence="2 3" key="1">
    <citation type="submission" date="2019-06" db="EMBL/GenBank/DDBJ databases">
        <title>A chromosomal-level reference genome of Carpinus fangiana (Coryloideae, Betulaceae).</title>
        <authorList>
            <person name="Yang X."/>
            <person name="Wang Z."/>
            <person name="Zhang L."/>
            <person name="Hao G."/>
            <person name="Liu J."/>
            <person name="Yang Y."/>
        </authorList>
    </citation>
    <scope>NUCLEOTIDE SEQUENCE [LARGE SCALE GENOMIC DNA]</scope>
    <source>
        <strain evidence="2">Cfa_2016G</strain>
        <tissue evidence="2">Leaf</tissue>
    </source>
</reference>
<gene>
    <name evidence="2" type="ORF">FH972_025107</name>
</gene>
<dbReference type="EMBL" id="VIBQ01000036">
    <property type="protein sequence ID" value="KAB8437429.1"/>
    <property type="molecule type" value="Genomic_DNA"/>
</dbReference>
<protein>
    <submittedName>
        <fullName evidence="2">Uncharacterized protein</fullName>
    </submittedName>
</protein>
<dbReference type="AlphaFoldDB" id="A0A5N6L021"/>
<proteinExistence type="predicted"/>